<comment type="subcellular location">
    <subcellularLocation>
        <location evidence="2">Cell junction</location>
    </subcellularLocation>
    <subcellularLocation>
        <location evidence="1">Membrane</location>
        <topology evidence="1">Multi-pass membrane protein</topology>
    </subcellularLocation>
</comment>
<dbReference type="AlphaFoldDB" id="A0A7M7HHX9"/>
<evidence type="ECO:0000313" key="10">
    <source>
        <dbReference type="Proteomes" id="UP000007110"/>
    </source>
</evidence>
<dbReference type="OMA" id="FVETATM"/>
<dbReference type="InterPro" id="IPR004031">
    <property type="entry name" value="PMP22/EMP/MP20/Claudin"/>
</dbReference>
<comment type="similarity">
    <text evidence="3">Belongs to the TMEM47 family.</text>
</comment>
<dbReference type="GO" id="GO:0005911">
    <property type="term" value="C:cell-cell junction"/>
    <property type="evidence" value="ECO:0000318"/>
    <property type="project" value="GO_Central"/>
</dbReference>
<evidence type="ECO:0000256" key="5">
    <source>
        <dbReference type="ARBA" id="ARBA00022949"/>
    </source>
</evidence>
<keyword evidence="10" id="KW-1185">Reference proteome</keyword>
<evidence type="ECO:0000256" key="2">
    <source>
        <dbReference type="ARBA" id="ARBA00004282"/>
    </source>
</evidence>
<dbReference type="PANTHER" id="PTHR14399:SF5">
    <property type="entry name" value="CELL JUNCTION PROTEIN VAB-9"/>
    <property type="match status" value="1"/>
</dbReference>
<proteinExistence type="inferred from homology"/>
<dbReference type="PANTHER" id="PTHR14399">
    <property type="entry name" value="P53-INDUCED PROTEIN RELATED"/>
    <property type="match status" value="1"/>
</dbReference>
<dbReference type="GO" id="GO:0098609">
    <property type="term" value="P:cell-cell adhesion"/>
    <property type="evidence" value="ECO:0000318"/>
    <property type="project" value="GO_Central"/>
</dbReference>
<dbReference type="GeneID" id="578841"/>
<dbReference type="GO" id="GO:0016020">
    <property type="term" value="C:membrane"/>
    <property type="evidence" value="ECO:0007669"/>
    <property type="project" value="UniProtKB-SubCell"/>
</dbReference>
<name>A0A7M7HHX9_STRPU</name>
<dbReference type="Pfam" id="PF00822">
    <property type="entry name" value="PMP22_Claudin"/>
    <property type="match status" value="1"/>
</dbReference>
<keyword evidence="4 8" id="KW-0812">Transmembrane</keyword>
<evidence type="ECO:0008006" key="11">
    <source>
        <dbReference type="Google" id="ProtNLM"/>
    </source>
</evidence>
<keyword evidence="6 8" id="KW-1133">Transmembrane helix</keyword>
<evidence type="ECO:0000256" key="8">
    <source>
        <dbReference type="SAM" id="Phobius"/>
    </source>
</evidence>
<feature type="transmembrane region" description="Helical" evidence="8">
    <location>
        <begin position="116"/>
        <end position="139"/>
    </location>
</feature>
<organism evidence="9 10">
    <name type="scientific">Strongylocentrotus purpuratus</name>
    <name type="common">Purple sea urchin</name>
    <dbReference type="NCBI Taxonomy" id="7668"/>
    <lineage>
        <taxon>Eukaryota</taxon>
        <taxon>Metazoa</taxon>
        <taxon>Echinodermata</taxon>
        <taxon>Eleutherozoa</taxon>
        <taxon>Echinozoa</taxon>
        <taxon>Echinoidea</taxon>
        <taxon>Euechinoidea</taxon>
        <taxon>Echinacea</taxon>
        <taxon>Camarodonta</taxon>
        <taxon>Echinidea</taxon>
        <taxon>Strongylocentrotidae</taxon>
        <taxon>Strongylocentrotus</taxon>
    </lineage>
</organism>
<evidence type="ECO:0000256" key="4">
    <source>
        <dbReference type="ARBA" id="ARBA00022692"/>
    </source>
</evidence>
<reference evidence="10" key="1">
    <citation type="submission" date="2015-02" db="EMBL/GenBank/DDBJ databases">
        <title>Genome sequencing for Strongylocentrotus purpuratus.</title>
        <authorList>
            <person name="Murali S."/>
            <person name="Liu Y."/>
            <person name="Vee V."/>
            <person name="English A."/>
            <person name="Wang M."/>
            <person name="Skinner E."/>
            <person name="Han Y."/>
            <person name="Muzny D.M."/>
            <person name="Worley K.C."/>
            <person name="Gibbs R.A."/>
        </authorList>
    </citation>
    <scope>NUCLEOTIDE SEQUENCE</scope>
</reference>
<protein>
    <recommendedName>
        <fullName evidence="11">Transmembrane protein 47</fullName>
    </recommendedName>
</protein>
<dbReference type="OrthoDB" id="8655982at2759"/>
<dbReference type="FunCoup" id="A0A7M7HHX9">
    <property type="interactions" value="1158"/>
</dbReference>
<dbReference type="Proteomes" id="UP000007110">
    <property type="component" value="Unassembled WGS sequence"/>
</dbReference>
<evidence type="ECO:0000256" key="3">
    <source>
        <dbReference type="ARBA" id="ARBA00008691"/>
    </source>
</evidence>
<dbReference type="KEGG" id="spu:578841"/>
<dbReference type="RefSeq" id="XP_800016.1">
    <property type="nucleotide sequence ID" value="XM_794923.5"/>
</dbReference>
<dbReference type="InterPro" id="IPR015664">
    <property type="entry name" value="P53_induced"/>
</dbReference>
<evidence type="ECO:0000256" key="7">
    <source>
        <dbReference type="ARBA" id="ARBA00023136"/>
    </source>
</evidence>
<reference evidence="9" key="2">
    <citation type="submission" date="2021-01" db="UniProtKB">
        <authorList>
            <consortium name="EnsemblMetazoa"/>
        </authorList>
    </citation>
    <scope>IDENTIFICATION</scope>
</reference>
<accession>A0A7M7HHX9</accession>
<dbReference type="EnsemblMetazoa" id="XM_011679699">
    <property type="protein sequence ID" value="XP_011678001"/>
    <property type="gene ID" value="LOC578841"/>
</dbReference>
<keyword evidence="7 8" id="KW-0472">Membrane</keyword>
<dbReference type="RefSeq" id="XP_011678001.1">
    <property type="nucleotide sequence ID" value="XM_011679699.2"/>
</dbReference>
<feature type="transmembrane region" description="Helical" evidence="8">
    <location>
        <begin position="19"/>
        <end position="40"/>
    </location>
</feature>
<feature type="transmembrane region" description="Helical" evidence="8">
    <location>
        <begin position="88"/>
        <end position="109"/>
    </location>
</feature>
<evidence type="ECO:0000256" key="6">
    <source>
        <dbReference type="ARBA" id="ARBA00022989"/>
    </source>
</evidence>
<keyword evidence="5" id="KW-0965">Cell junction</keyword>
<evidence type="ECO:0000256" key="1">
    <source>
        <dbReference type="ARBA" id="ARBA00004141"/>
    </source>
</evidence>
<feature type="transmembrane region" description="Helical" evidence="8">
    <location>
        <begin position="159"/>
        <end position="181"/>
    </location>
</feature>
<dbReference type="Gene3D" id="1.20.140.150">
    <property type="match status" value="1"/>
</dbReference>
<evidence type="ECO:0000313" key="9">
    <source>
        <dbReference type="EnsemblMetazoa" id="XP_011678001"/>
    </source>
</evidence>
<dbReference type="EnsemblMetazoa" id="XM_794923">
    <property type="protein sequence ID" value="XP_800016"/>
    <property type="gene ID" value="LOC578841"/>
</dbReference>
<sequence length="202" mass="21883">METETTVTTRVFRPFKITALVLCILAAIGSVASIVNNAWVVSASFKQGLWQECYNGTRVIVPGQPTTGTEPMQCYSAEPSAWLTAARAFALVSLVILIIAIFAAIISFVKGQQFSRIFIVAGVLALLAAMCQLLPLIIFPTKFLAGDVVLGRTNFDLHWGWGLALGVFFMEVAAGIVFIVAPDTQEIHYSEKTVYTNGGTME</sequence>
<dbReference type="InParanoid" id="A0A7M7HHX9"/>